<dbReference type="InterPro" id="IPR025303">
    <property type="entry name" value="PdaC"/>
</dbReference>
<dbReference type="InterPro" id="IPR021729">
    <property type="entry name" value="DUF3298"/>
</dbReference>
<dbReference type="EMBL" id="AP023322">
    <property type="protein sequence ID" value="BCI62384.1"/>
    <property type="molecule type" value="Genomic_DNA"/>
</dbReference>
<dbReference type="Pfam" id="PF11738">
    <property type="entry name" value="DUF3298"/>
    <property type="match status" value="1"/>
</dbReference>
<dbReference type="KEGG" id="copr:Cop2CBH44_07370"/>
<evidence type="ECO:0000259" key="2">
    <source>
        <dbReference type="Pfam" id="PF13739"/>
    </source>
</evidence>
<proteinExistence type="predicted"/>
<evidence type="ECO:0000313" key="3">
    <source>
        <dbReference type="EMBL" id="BCI62384.1"/>
    </source>
</evidence>
<accession>A0A7G1HVF0</accession>
<dbReference type="RefSeq" id="WP_021931258.1">
    <property type="nucleotide sequence ID" value="NZ_AP023322.1"/>
</dbReference>
<sequence>MNRQYVKLLICGFIVLSCISCNSKKSEKNVSSSLDSDSIISTETDTAIIVTLDDTLTFSVYQKKIEAHLNNDTKMPYCDFNINMVYPSGFSNKEKLKKLQGIFIENVLGGTYAQLTPVQAGDLYMKNYINDYKEEMQEYIDGLKNKGEKLKLEDENWMNYSLYLSTKSLFNKDSIWCYSSDLYTYTGGAHGMSGTTFQVIDMKNIHIITLKDVFAAKDSTALTSLLKKQLAKDEKVTTVQELKNKGYWLENLSPTENFYVNTVGLTWLYNPYEIAPYAMGTTQITLSYNQIMPYILPNSPIRRIFQ</sequence>
<dbReference type="Pfam" id="PF13739">
    <property type="entry name" value="PdaC"/>
    <property type="match status" value="1"/>
</dbReference>
<name>A0A7G1HVF0_9BACT</name>
<protein>
    <recommendedName>
        <fullName evidence="5">DUF3298 domain-containing protein</fullName>
    </recommendedName>
</protein>
<dbReference type="Gene3D" id="3.90.640.20">
    <property type="entry name" value="Heat-shock cognate protein, ATPase"/>
    <property type="match status" value="1"/>
</dbReference>
<dbReference type="PROSITE" id="PS51257">
    <property type="entry name" value="PROKAR_LIPOPROTEIN"/>
    <property type="match status" value="1"/>
</dbReference>
<dbReference type="Gene3D" id="3.30.565.40">
    <property type="entry name" value="Fervidobacterium nodosum Rt17-B1 like"/>
    <property type="match status" value="1"/>
</dbReference>
<reference evidence="4" key="1">
    <citation type="submission" date="2020-07" db="EMBL/GenBank/DDBJ databases">
        <title>Complete genome sequencing of Coprobacter sp. strain 2CBH44.</title>
        <authorList>
            <person name="Sakamoto M."/>
            <person name="Murakami T."/>
            <person name="Mori H."/>
        </authorList>
    </citation>
    <scope>NUCLEOTIDE SEQUENCE [LARGE SCALE GENOMIC DNA]</scope>
    <source>
        <strain evidence="4">2CBH44</strain>
    </source>
</reference>
<feature type="domain" description="DUF3298" evidence="1">
    <location>
        <begin position="211"/>
        <end position="288"/>
    </location>
</feature>
<gene>
    <name evidence="3" type="ORF">Cop2CBH44_07370</name>
</gene>
<evidence type="ECO:0008006" key="5">
    <source>
        <dbReference type="Google" id="ProtNLM"/>
    </source>
</evidence>
<dbReference type="InterPro" id="IPR037126">
    <property type="entry name" value="PdaC/RsiV-like_sf"/>
</dbReference>
<organism evidence="3 4">
    <name type="scientific">Coprobacter secundus subsp. similis</name>
    <dbReference type="NCBI Taxonomy" id="2751153"/>
    <lineage>
        <taxon>Bacteria</taxon>
        <taxon>Pseudomonadati</taxon>
        <taxon>Bacteroidota</taxon>
        <taxon>Bacteroidia</taxon>
        <taxon>Bacteroidales</taxon>
        <taxon>Barnesiellaceae</taxon>
        <taxon>Coprobacter</taxon>
    </lineage>
</organism>
<keyword evidence="4" id="KW-1185">Reference proteome</keyword>
<dbReference type="Proteomes" id="UP000594042">
    <property type="component" value="Chromosome"/>
</dbReference>
<feature type="domain" description="Deacetylase PdaC" evidence="2">
    <location>
        <begin position="117"/>
        <end position="193"/>
    </location>
</feature>
<evidence type="ECO:0000313" key="4">
    <source>
        <dbReference type="Proteomes" id="UP000594042"/>
    </source>
</evidence>
<dbReference type="AlphaFoldDB" id="A0A7G1HVF0"/>
<evidence type="ECO:0000259" key="1">
    <source>
        <dbReference type="Pfam" id="PF11738"/>
    </source>
</evidence>